<dbReference type="Pfam" id="PF02536">
    <property type="entry name" value="mTERF"/>
    <property type="match status" value="2"/>
</dbReference>
<keyword evidence="5" id="KW-1185">Reference proteome</keyword>
<accession>A0A8J5GJM7</accession>
<comment type="similarity">
    <text evidence="1">Belongs to the mTERF family.</text>
</comment>
<dbReference type="Proteomes" id="UP000734854">
    <property type="component" value="Unassembled WGS sequence"/>
</dbReference>
<evidence type="ECO:0000256" key="2">
    <source>
        <dbReference type="ARBA" id="ARBA00022472"/>
    </source>
</evidence>
<dbReference type="FunFam" id="1.25.70.10:FF:000001">
    <property type="entry name" value="Mitochondrial transcription termination factor-like"/>
    <property type="match status" value="1"/>
</dbReference>
<organism evidence="4 5">
    <name type="scientific">Zingiber officinale</name>
    <name type="common">Ginger</name>
    <name type="synonym">Amomum zingiber</name>
    <dbReference type="NCBI Taxonomy" id="94328"/>
    <lineage>
        <taxon>Eukaryota</taxon>
        <taxon>Viridiplantae</taxon>
        <taxon>Streptophyta</taxon>
        <taxon>Embryophyta</taxon>
        <taxon>Tracheophyta</taxon>
        <taxon>Spermatophyta</taxon>
        <taxon>Magnoliopsida</taxon>
        <taxon>Liliopsida</taxon>
        <taxon>Zingiberales</taxon>
        <taxon>Zingiberaceae</taxon>
        <taxon>Zingiber</taxon>
    </lineage>
</organism>
<dbReference type="GO" id="GO:0003676">
    <property type="term" value="F:nucleic acid binding"/>
    <property type="evidence" value="ECO:0007669"/>
    <property type="project" value="InterPro"/>
</dbReference>
<dbReference type="PANTHER" id="PTHR13068:SF242">
    <property type="entry name" value="OS04G0637500 PROTEIN"/>
    <property type="match status" value="1"/>
</dbReference>
<evidence type="ECO:0000313" key="4">
    <source>
        <dbReference type="EMBL" id="KAG6504787.1"/>
    </source>
</evidence>
<protein>
    <submittedName>
        <fullName evidence="4">Uncharacterized protein</fullName>
    </submittedName>
</protein>
<sequence>MERPKPIREAATLLSWAQLDQELLQAEKRKSWGPVKHDPVLQTGEPSPFQVVYLAQPHGSLDLLTLPSTSLVHWRAADFLDSLLEIHKTHLIPFYDDSSDVEEADNSRVNFLHPGFASPCDKHSNCAAAMLAFVIRRHSRSIHAHFRPSNLFSSSSAASAVPPLKPFSVVEYLVDSWGLSAAEASKASRSLSDVKSSKKPDYFFNFLKSQGFTDSNIKRIINVNPRSVCVKVEPKFRSWLDAGISQSDLVEIITSYPRILHYSIRSVVSRLEFWDRLFGSRKLLVKRLKEKWFFTCSVEKRILPNLKFLMDVCGISEEKASRAMRSRPELLAKKLDSLQTLVRRADELGVPRQSPMYPLLLIVLYGIDKEKFEAKSKFFKSLGWSESDFFTAVRTTPTLLTISQPYLQRKIEFFVKEVGYSPSFITQRPLILLFSLDKRVIPRFQVLELLKSENLWTAKGTFFYYMKLSDKKFIEKFVIPYKEKVPKLVDIYSLPSTEVSV</sequence>
<reference evidence="4 5" key="1">
    <citation type="submission" date="2020-08" db="EMBL/GenBank/DDBJ databases">
        <title>Plant Genome Project.</title>
        <authorList>
            <person name="Zhang R.-G."/>
        </authorList>
    </citation>
    <scope>NUCLEOTIDE SEQUENCE [LARGE SCALE GENOMIC DNA]</scope>
    <source>
        <tissue evidence="4">Rhizome</tissue>
    </source>
</reference>
<evidence type="ECO:0000256" key="1">
    <source>
        <dbReference type="ARBA" id="ARBA00007692"/>
    </source>
</evidence>
<dbReference type="SMART" id="SM00733">
    <property type="entry name" value="Mterf"/>
    <property type="match status" value="5"/>
</dbReference>
<dbReference type="EMBL" id="JACMSC010000010">
    <property type="protein sequence ID" value="KAG6504787.1"/>
    <property type="molecule type" value="Genomic_DNA"/>
</dbReference>
<dbReference type="InterPro" id="IPR003690">
    <property type="entry name" value="MTERF"/>
</dbReference>
<comment type="caution">
    <text evidence="4">The sequence shown here is derived from an EMBL/GenBank/DDBJ whole genome shotgun (WGS) entry which is preliminary data.</text>
</comment>
<dbReference type="InterPro" id="IPR038538">
    <property type="entry name" value="MTERF_sf"/>
</dbReference>
<proteinExistence type="inferred from homology"/>
<keyword evidence="2" id="KW-0805">Transcription regulation</keyword>
<evidence type="ECO:0000256" key="3">
    <source>
        <dbReference type="ARBA" id="ARBA00022946"/>
    </source>
</evidence>
<dbReference type="AlphaFoldDB" id="A0A8J5GJM7"/>
<evidence type="ECO:0000313" key="5">
    <source>
        <dbReference type="Proteomes" id="UP000734854"/>
    </source>
</evidence>
<keyword evidence="2" id="KW-0804">Transcription</keyword>
<dbReference type="PANTHER" id="PTHR13068">
    <property type="entry name" value="CGI-12 PROTEIN-RELATED"/>
    <property type="match status" value="1"/>
</dbReference>
<keyword evidence="3" id="KW-0809">Transit peptide</keyword>
<gene>
    <name evidence="4" type="ORF">ZIOFF_037134</name>
</gene>
<keyword evidence="2" id="KW-0806">Transcription termination</keyword>
<name>A0A8J5GJM7_ZINOF</name>
<dbReference type="GO" id="GO:0006353">
    <property type="term" value="P:DNA-templated transcription termination"/>
    <property type="evidence" value="ECO:0007669"/>
    <property type="project" value="UniProtKB-KW"/>
</dbReference>
<dbReference type="Gene3D" id="1.25.70.10">
    <property type="entry name" value="Transcription termination factor 3, mitochondrial"/>
    <property type="match status" value="1"/>
</dbReference>